<dbReference type="InterPro" id="IPR005479">
    <property type="entry name" value="CPAse_ATP-bd"/>
</dbReference>
<protein>
    <recommendedName>
        <fullName evidence="5">ATP-grasp domain-containing protein</fullName>
    </recommendedName>
</protein>
<reference evidence="6 7" key="1">
    <citation type="submission" date="2016-11" db="EMBL/GenBank/DDBJ databases">
        <title>Complete genome sequence of Streptomyces niveus SCSIO 3406.</title>
        <authorList>
            <person name="Zhu Q."/>
            <person name="Cheng W."/>
            <person name="Song Y."/>
            <person name="Li Q."/>
            <person name="Ju J."/>
        </authorList>
    </citation>
    <scope>NUCLEOTIDE SEQUENCE [LARGE SCALE GENOMIC DNA]</scope>
    <source>
        <strain evidence="6 7">SCSIO 3406</strain>
    </source>
</reference>
<dbReference type="SUPFAM" id="SSF56059">
    <property type="entry name" value="Glutathione synthetase ATP-binding domain-like"/>
    <property type="match status" value="1"/>
</dbReference>
<keyword evidence="1" id="KW-0436">Ligase</keyword>
<feature type="domain" description="ATP-grasp" evidence="5">
    <location>
        <begin position="114"/>
        <end position="309"/>
    </location>
</feature>
<sequence length="415" mass="45201">MSKPRLLMIGGWTDCIQKAVDGGFDVTYFGPTEPGFWLDAEVLARCEHVQDVPVGQTALCLALAKRLHEERPYVGAVSFSEYGIETSAVVGDALGIKSLSPWPTAITRDKAWTRQALDQTPGLAIPWRKVSSSDSLEEFYRDHGPDVIVKPITGAGSAQVHHLRAEEELKELISAAPWDNGESFLAEKRINSDSVYSVESLTIGGRHHVIAFSLEQTVGQGNSATTYIMVPPPPPFSDAVRDELVSSALKLLDAVGLDWGIAHTELMIDTDGRAYPIESQTRIGGGRIYQMAERTTGFKQIDTALTSLISDETDVPHLPTATSVCVMFRLLAPAGEVTGVADPGVLENVEGAFASQIKIRSGDTLTSVTDNVDLAQHGAVWFEAPDHDTAQARIQGICTNYWVEYADGRRWHPKF</sequence>
<dbReference type="InterPro" id="IPR011761">
    <property type="entry name" value="ATP-grasp"/>
</dbReference>
<dbReference type="Pfam" id="PF02786">
    <property type="entry name" value="CPSase_L_D2"/>
    <property type="match status" value="1"/>
</dbReference>
<evidence type="ECO:0000313" key="7">
    <source>
        <dbReference type="Proteomes" id="UP000189677"/>
    </source>
</evidence>
<name>A0A1U9QLK2_STRNV</name>
<keyword evidence="2 4" id="KW-0547">Nucleotide-binding</keyword>
<dbReference type="PROSITE" id="PS50975">
    <property type="entry name" value="ATP_GRASP"/>
    <property type="match status" value="1"/>
</dbReference>
<evidence type="ECO:0000256" key="1">
    <source>
        <dbReference type="ARBA" id="ARBA00022598"/>
    </source>
</evidence>
<evidence type="ECO:0000313" key="6">
    <source>
        <dbReference type="EMBL" id="AQU64919.1"/>
    </source>
</evidence>
<dbReference type="EMBL" id="CP018047">
    <property type="protein sequence ID" value="AQU64919.1"/>
    <property type="molecule type" value="Genomic_DNA"/>
</dbReference>
<dbReference type="GO" id="GO:0005524">
    <property type="term" value="F:ATP binding"/>
    <property type="evidence" value="ECO:0007669"/>
    <property type="project" value="UniProtKB-UniRule"/>
</dbReference>
<accession>A0A1U9QLK2</accession>
<keyword evidence="7" id="KW-1185">Reference proteome</keyword>
<dbReference type="GO" id="GO:0016874">
    <property type="term" value="F:ligase activity"/>
    <property type="evidence" value="ECO:0007669"/>
    <property type="project" value="UniProtKB-KW"/>
</dbReference>
<dbReference type="PANTHER" id="PTHR43585">
    <property type="entry name" value="FUMIPYRROLE BIOSYNTHESIS PROTEIN C"/>
    <property type="match status" value="1"/>
</dbReference>
<dbReference type="Proteomes" id="UP000189677">
    <property type="component" value="Chromosome"/>
</dbReference>
<evidence type="ECO:0000256" key="3">
    <source>
        <dbReference type="ARBA" id="ARBA00022840"/>
    </source>
</evidence>
<dbReference type="GO" id="GO:0046872">
    <property type="term" value="F:metal ion binding"/>
    <property type="evidence" value="ECO:0007669"/>
    <property type="project" value="InterPro"/>
</dbReference>
<proteinExistence type="predicted"/>
<evidence type="ECO:0000256" key="4">
    <source>
        <dbReference type="PROSITE-ProRule" id="PRU00409"/>
    </source>
</evidence>
<gene>
    <name evidence="6" type="ORF">BBN63_00180</name>
</gene>
<evidence type="ECO:0000259" key="5">
    <source>
        <dbReference type="PROSITE" id="PS50975"/>
    </source>
</evidence>
<dbReference type="PANTHER" id="PTHR43585:SF2">
    <property type="entry name" value="ATP-GRASP ENZYME FSQD"/>
    <property type="match status" value="1"/>
</dbReference>
<dbReference type="RefSeq" id="WP_078073393.1">
    <property type="nucleotide sequence ID" value="NZ_CP018047.1"/>
</dbReference>
<organism evidence="6 7">
    <name type="scientific">Streptomyces niveus</name>
    <name type="common">Streptomyces spheroides</name>
    <dbReference type="NCBI Taxonomy" id="193462"/>
    <lineage>
        <taxon>Bacteria</taxon>
        <taxon>Bacillati</taxon>
        <taxon>Actinomycetota</taxon>
        <taxon>Actinomycetes</taxon>
        <taxon>Kitasatosporales</taxon>
        <taxon>Streptomycetaceae</taxon>
        <taxon>Streptomyces</taxon>
    </lineage>
</organism>
<dbReference type="AlphaFoldDB" id="A0A1U9QLK2"/>
<evidence type="ECO:0000256" key="2">
    <source>
        <dbReference type="ARBA" id="ARBA00022741"/>
    </source>
</evidence>
<keyword evidence="3 4" id="KW-0067">ATP-binding</keyword>
<dbReference type="OrthoDB" id="6964321at2"/>
<dbReference type="InterPro" id="IPR052032">
    <property type="entry name" value="ATP-dep_AA_Ligase"/>
</dbReference>
<dbReference type="Gene3D" id="3.30.470.20">
    <property type="entry name" value="ATP-grasp fold, B domain"/>
    <property type="match status" value="1"/>
</dbReference>
<dbReference type="KEGG" id="snw:BBN63_00180"/>